<comment type="subunit">
    <text evidence="3 12">Monomer.</text>
</comment>
<evidence type="ECO:0000256" key="7">
    <source>
        <dbReference type="ARBA" id="ARBA00022741"/>
    </source>
</evidence>
<dbReference type="EC" id="6.1.1.16" evidence="12"/>
<dbReference type="HAMAP" id="MF_00041">
    <property type="entry name" value="Cys_tRNA_synth"/>
    <property type="match status" value="1"/>
</dbReference>
<dbReference type="SMART" id="SM00840">
    <property type="entry name" value="DALR_2"/>
    <property type="match status" value="1"/>
</dbReference>
<feature type="binding site" evidence="12">
    <location>
        <position position="45"/>
    </location>
    <ligand>
        <name>Zn(2+)</name>
        <dbReference type="ChEBI" id="CHEBI:29105"/>
    </ligand>
</feature>
<gene>
    <name evidence="12" type="primary">cysS</name>
    <name evidence="14" type="ORF">AVDCRST_MAG49-2449</name>
</gene>
<feature type="binding site" evidence="12">
    <location>
        <position position="225"/>
    </location>
    <ligand>
        <name>Zn(2+)</name>
        <dbReference type="ChEBI" id="CHEBI:29105"/>
    </ligand>
</feature>
<dbReference type="PRINTS" id="PR00983">
    <property type="entry name" value="TRNASYNTHCYS"/>
</dbReference>
<evidence type="ECO:0000256" key="6">
    <source>
        <dbReference type="ARBA" id="ARBA00022723"/>
    </source>
</evidence>
<name>A0A6J4UUS8_9BACT</name>
<dbReference type="InterPro" id="IPR056411">
    <property type="entry name" value="CysS_C"/>
</dbReference>
<sequence>METLESRTAAPAGRDLPPIRLYNTESRREEPFETIEPGQVRMYVCGVTVYDSAHIGHGMSAIVFDVLRRYLEYRGYQVRHAQNFTDVDDKIIARANREEISPDTLTRRLIDEWLVDTRALNILPATVYPRATEEIGPIVAMIEQLIERGAAYRADGDVYYRVRSFPGYGKLSHRQVDDLLSGARIDVDERKEDPLDFALWKAAKPGEPSWESPFSTGRPGWHIECSAMCVAHLGGQVDVHGGGADLIFPHHENEIAQSEAALGQEPFSRFWVHNGLLRLGDEKMSKSLGNMVTLRSIIDRGLTDAFRLMVLQSHYRAPLTYTEDGLLAAERGLARLRVAAGTGAAPVGIDPVEPGTGETALDDLASSATLAGMAERARERFHAAMSDDLDTPGAVADLFDLGRAINRARGAGAPSDVYAEARETLVELAGILGLSLEEPPTVEAGDAAPFIELLVRVRDDLRAAKQWALADRIRDDLAQRGVVVEDGPGGGTWRVAR</sequence>
<feature type="binding site" evidence="12">
    <location>
        <position position="254"/>
    </location>
    <ligand>
        <name>Zn(2+)</name>
        <dbReference type="ChEBI" id="CHEBI:29105"/>
    </ligand>
</feature>
<dbReference type="InterPro" id="IPR014729">
    <property type="entry name" value="Rossmann-like_a/b/a_fold"/>
</dbReference>
<evidence type="ECO:0000256" key="2">
    <source>
        <dbReference type="ARBA" id="ARBA00005594"/>
    </source>
</evidence>
<evidence type="ECO:0000256" key="4">
    <source>
        <dbReference type="ARBA" id="ARBA00022490"/>
    </source>
</evidence>
<evidence type="ECO:0000256" key="8">
    <source>
        <dbReference type="ARBA" id="ARBA00022833"/>
    </source>
</evidence>
<evidence type="ECO:0000256" key="1">
    <source>
        <dbReference type="ARBA" id="ARBA00004496"/>
    </source>
</evidence>
<evidence type="ECO:0000256" key="5">
    <source>
        <dbReference type="ARBA" id="ARBA00022598"/>
    </source>
</evidence>
<accession>A0A6J4UUS8</accession>
<evidence type="ECO:0000313" key="14">
    <source>
        <dbReference type="EMBL" id="CAA9561373.1"/>
    </source>
</evidence>
<feature type="binding site" evidence="12">
    <location>
        <position position="286"/>
    </location>
    <ligand>
        <name>ATP</name>
        <dbReference type="ChEBI" id="CHEBI:30616"/>
    </ligand>
</feature>
<dbReference type="InterPro" id="IPR015273">
    <property type="entry name" value="Cys-tRNA-synt_Ia_DALR"/>
</dbReference>
<dbReference type="Pfam" id="PF01406">
    <property type="entry name" value="tRNA-synt_1e"/>
    <property type="match status" value="1"/>
</dbReference>
<feature type="short sequence motif" description="'KMSKS' region" evidence="12">
    <location>
        <begin position="283"/>
        <end position="287"/>
    </location>
</feature>
<dbReference type="Pfam" id="PF23493">
    <property type="entry name" value="CysS_C"/>
    <property type="match status" value="1"/>
</dbReference>
<dbReference type="GO" id="GO:0008270">
    <property type="term" value="F:zinc ion binding"/>
    <property type="evidence" value="ECO:0007669"/>
    <property type="project" value="UniProtKB-UniRule"/>
</dbReference>
<comment type="subcellular location">
    <subcellularLocation>
        <location evidence="1 12">Cytoplasm</location>
    </subcellularLocation>
</comment>
<comment type="similarity">
    <text evidence="2 12">Belongs to the class-I aminoacyl-tRNA synthetase family.</text>
</comment>
<keyword evidence="4 12" id="KW-0963">Cytoplasm</keyword>
<keyword evidence="9 12" id="KW-0067">ATP-binding</keyword>
<dbReference type="NCBIfam" id="TIGR00435">
    <property type="entry name" value="cysS"/>
    <property type="match status" value="1"/>
</dbReference>
<dbReference type="InterPro" id="IPR009080">
    <property type="entry name" value="tRNAsynth_Ia_anticodon-bd"/>
</dbReference>
<dbReference type="Pfam" id="PF09190">
    <property type="entry name" value="DALR_2"/>
    <property type="match status" value="1"/>
</dbReference>
<keyword evidence="8 12" id="KW-0862">Zinc</keyword>
<keyword evidence="10 12" id="KW-0648">Protein biosynthesis</keyword>
<feature type="binding site" evidence="12">
    <location>
        <position position="250"/>
    </location>
    <ligand>
        <name>Zn(2+)</name>
        <dbReference type="ChEBI" id="CHEBI:29105"/>
    </ligand>
</feature>
<dbReference type="FunFam" id="3.40.50.620:FF:000009">
    <property type="entry name" value="Cysteine--tRNA ligase"/>
    <property type="match status" value="1"/>
</dbReference>
<keyword evidence="11 12" id="KW-0030">Aminoacyl-tRNA synthetase</keyword>
<dbReference type="Gene3D" id="1.20.120.1910">
    <property type="entry name" value="Cysteine-tRNA ligase, C-terminal anti-codon recognition domain"/>
    <property type="match status" value="1"/>
</dbReference>
<evidence type="ECO:0000256" key="9">
    <source>
        <dbReference type="ARBA" id="ARBA00022840"/>
    </source>
</evidence>
<dbReference type="GO" id="GO:0006423">
    <property type="term" value="P:cysteinyl-tRNA aminoacylation"/>
    <property type="evidence" value="ECO:0007669"/>
    <property type="project" value="UniProtKB-UniRule"/>
</dbReference>
<dbReference type="PANTHER" id="PTHR10890">
    <property type="entry name" value="CYSTEINYL-TRNA SYNTHETASE"/>
    <property type="match status" value="1"/>
</dbReference>
<dbReference type="SUPFAM" id="SSF47323">
    <property type="entry name" value="Anticodon-binding domain of a subclass of class I aminoacyl-tRNA synthetases"/>
    <property type="match status" value="1"/>
</dbReference>
<dbReference type="InterPro" id="IPR032678">
    <property type="entry name" value="tRNA-synt_1_cat_dom"/>
</dbReference>
<evidence type="ECO:0000256" key="12">
    <source>
        <dbReference type="HAMAP-Rule" id="MF_00041"/>
    </source>
</evidence>
<evidence type="ECO:0000256" key="10">
    <source>
        <dbReference type="ARBA" id="ARBA00022917"/>
    </source>
</evidence>
<reference evidence="14" key="1">
    <citation type="submission" date="2020-02" db="EMBL/GenBank/DDBJ databases">
        <authorList>
            <person name="Meier V. D."/>
        </authorList>
    </citation>
    <scope>NUCLEOTIDE SEQUENCE</scope>
    <source>
        <strain evidence="14">AVDCRST_MAG49</strain>
    </source>
</reference>
<feature type="domain" description="Cysteinyl-tRNA synthetase class Ia DALR" evidence="13">
    <location>
        <begin position="380"/>
        <end position="450"/>
    </location>
</feature>
<organism evidence="14">
    <name type="scientific">uncultured Thermomicrobiales bacterium</name>
    <dbReference type="NCBI Taxonomy" id="1645740"/>
    <lineage>
        <taxon>Bacteria</taxon>
        <taxon>Pseudomonadati</taxon>
        <taxon>Thermomicrobiota</taxon>
        <taxon>Thermomicrobia</taxon>
        <taxon>Thermomicrobiales</taxon>
        <taxon>environmental samples</taxon>
    </lineage>
</organism>
<dbReference type="PANTHER" id="PTHR10890:SF3">
    <property type="entry name" value="CYSTEINE--TRNA LIGASE, CYTOPLASMIC"/>
    <property type="match status" value="1"/>
</dbReference>
<dbReference type="EMBL" id="CADCWG010000166">
    <property type="protein sequence ID" value="CAA9561373.1"/>
    <property type="molecule type" value="Genomic_DNA"/>
</dbReference>
<comment type="cofactor">
    <cofactor evidence="12">
        <name>Zn(2+)</name>
        <dbReference type="ChEBI" id="CHEBI:29105"/>
    </cofactor>
    <text evidence="12">Binds 1 zinc ion per subunit.</text>
</comment>
<evidence type="ECO:0000259" key="13">
    <source>
        <dbReference type="SMART" id="SM00840"/>
    </source>
</evidence>
<dbReference type="SUPFAM" id="SSF52374">
    <property type="entry name" value="Nucleotidylyl transferase"/>
    <property type="match status" value="1"/>
</dbReference>
<proteinExistence type="inferred from homology"/>
<comment type="catalytic activity">
    <reaction evidence="12">
        <text>tRNA(Cys) + L-cysteine + ATP = L-cysteinyl-tRNA(Cys) + AMP + diphosphate</text>
        <dbReference type="Rhea" id="RHEA:17773"/>
        <dbReference type="Rhea" id="RHEA-COMP:9661"/>
        <dbReference type="Rhea" id="RHEA-COMP:9679"/>
        <dbReference type="ChEBI" id="CHEBI:30616"/>
        <dbReference type="ChEBI" id="CHEBI:33019"/>
        <dbReference type="ChEBI" id="CHEBI:35235"/>
        <dbReference type="ChEBI" id="CHEBI:78442"/>
        <dbReference type="ChEBI" id="CHEBI:78517"/>
        <dbReference type="ChEBI" id="CHEBI:456215"/>
        <dbReference type="EC" id="6.1.1.16"/>
    </reaction>
</comment>
<dbReference type="AlphaFoldDB" id="A0A6J4UUS8"/>
<keyword evidence="7 12" id="KW-0547">Nucleotide-binding</keyword>
<dbReference type="GO" id="GO:0005829">
    <property type="term" value="C:cytosol"/>
    <property type="evidence" value="ECO:0007669"/>
    <property type="project" value="TreeGrafter"/>
</dbReference>
<dbReference type="InterPro" id="IPR015803">
    <property type="entry name" value="Cys-tRNA-ligase"/>
</dbReference>
<dbReference type="CDD" id="cd00672">
    <property type="entry name" value="CysRS_core"/>
    <property type="match status" value="1"/>
</dbReference>
<dbReference type="GO" id="GO:0005524">
    <property type="term" value="F:ATP binding"/>
    <property type="evidence" value="ECO:0007669"/>
    <property type="project" value="UniProtKB-UniRule"/>
</dbReference>
<protein>
    <recommendedName>
        <fullName evidence="12">Cysteine--tRNA ligase</fullName>
        <ecNumber evidence="12">6.1.1.16</ecNumber>
    </recommendedName>
    <alternativeName>
        <fullName evidence="12">Cysteinyl-tRNA synthetase</fullName>
        <shortName evidence="12">CysRS</shortName>
    </alternativeName>
</protein>
<dbReference type="Gene3D" id="3.40.50.620">
    <property type="entry name" value="HUPs"/>
    <property type="match status" value="1"/>
</dbReference>
<dbReference type="InterPro" id="IPR024909">
    <property type="entry name" value="Cys-tRNA/MSH_ligase"/>
</dbReference>
<evidence type="ECO:0000256" key="3">
    <source>
        <dbReference type="ARBA" id="ARBA00011245"/>
    </source>
</evidence>
<dbReference type="GO" id="GO:0004817">
    <property type="term" value="F:cysteine-tRNA ligase activity"/>
    <property type="evidence" value="ECO:0007669"/>
    <property type="project" value="UniProtKB-UniRule"/>
</dbReference>
<feature type="short sequence motif" description="'HIGH' region" evidence="12">
    <location>
        <begin position="47"/>
        <end position="57"/>
    </location>
</feature>
<keyword evidence="6 12" id="KW-0479">Metal-binding</keyword>
<evidence type="ECO:0000256" key="11">
    <source>
        <dbReference type="ARBA" id="ARBA00023146"/>
    </source>
</evidence>
<keyword evidence="5 12" id="KW-0436">Ligase</keyword>